<evidence type="ECO:0000256" key="1">
    <source>
        <dbReference type="SAM" id="MobiDB-lite"/>
    </source>
</evidence>
<feature type="region of interest" description="Disordered" evidence="1">
    <location>
        <begin position="159"/>
        <end position="197"/>
    </location>
</feature>
<gene>
    <name evidence="2" type="ORF">THAOC_29786</name>
</gene>
<evidence type="ECO:0000313" key="2">
    <source>
        <dbReference type="EMBL" id="EJK51078.1"/>
    </source>
</evidence>
<comment type="caution">
    <text evidence="2">The sequence shown here is derived from an EMBL/GenBank/DDBJ whole genome shotgun (WGS) entry which is preliminary data.</text>
</comment>
<feature type="compositionally biased region" description="Basic and acidic residues" evidence="1">
    <location>
        <begin position="59"/>
        <end position="69"/>
    </location>
</feature>
<dbReference type="Proteomes" id="UP000266841">
    <property type="component" value="Unassembled WGS sequence"/>
</dbReference>
<evidence type="ECO:0000313" key="3">
    <source>
        <dbReference type="Proteomes" id="UP000266841"/>
    </source>
</evidence>
<name>K0RBL0_THAOC</name>
<keyword evidence="3" id="KW-1185">Reference proteome</keyword>
<accession>K0RBL0</accession>
<organism evidence="2 3">
    <name type="scientific">Thalassiosira oceanica</name>
    <name type="common">Marine diatom</name>
    <dbReference type="NCBI Taxonomy" id="159749"/>
    <lineage>
        <taxon>Eukaryota</taxon>
        <taxon>Sar</taxon>
        <taxon>Stramenopiles</taxon>
        <taxon>Ochrophyta</taxon>
        <taxon>Bacillariophyta</taxon>
        <taxon>Coscinodiscophyceae</taxon>
        <taxon>Thalassiosirophycidae</taxon>
        <taxon>Thalassiosirales</taxon>
        <taxon>Thalassiosiraceae</taxon>
        <taxon>Thalassiosira</taxon>
    </lineage>
</organism>
<feature type="region of interest" description="Disordered" evidence="1">
    <location>
        <begin position="59"/>
        <end position="82"/>
    </location>
</feature>
<dbReference type="EMBL" id="AGNL01042259">
    <property type="protein sequence ID" value="EJK51078.1"/>
    <property type="molecule type" value="Genomic_DNA"/>
</dbReference>
<proteinExistence type="predicted"/>
<dbReference type="AlphaFoldDB" id="K0RBL0"/>
<feature type="compositionally biased region" description="Basic and acidic residues" evidence="1">
    <location>
        <begin position="168"/>
        <end position="186"/>
    </location>
</feature>
<protein>
    <submittedName>
        <fullName evidence="2">Uncharacterized protein</fullName>
    </submittedName>
</protein>
<sequence length="197" mass="22524">MGKSIPMKSPEFAPANYNAAFGEIAYWMDEDETDLDDFYLSEMMPSQYEKADLAKFADEQTHLSQDQRERSKRTPSKQRSEATNHRMMDAFWLLTNVLDVRAEDRISNLFYSAQIPKPGVLVGLETPNLSEWLLIVWLGNVMFPAPFLGVGKPLFGRQLEKSSSSVKSRRELRSRTPSKQRSDKSPNDGPLPSRIDY</sequence>
<reference evidence="2 3" key="1">
    <citation type="journal article" date="2012" name="Genome Biol.">
        <title>Genome and low-iron response of an oceanic diatom adapted to chronic iron limitation.</title>
        <authorList>
            <person name="Lommer M."/>
            <person name="Specht M."/>
            <person name="Roy A.S."/>
            <person name="Kraemer L."/>
            <person name="Andreson R."/>
            <person name="Gutowska M.A."/>
            <person name="Wolf J."/>
            <person name="Bergner S.V."/>
            <person name="Schilhabel M.B."/>
            <person name="Klostermeier U.C."/>
            <person name="Beiko R.G."/>
            <person name="Rosenstiel P."/>
            <person name="Hippler M."/>
            <person name="Laroche J."/>
        </authorList>
    </citation>
    <scope>NUCLEOTIDE SEQUENCE [LARGE SCALE GENOMIC DNA]</scope>
    <source>
        <strain evidence="2 3">CCMP1005</strain>
    </source>
</reference>